<organism evidence="1 2">
    <name type="scientific">Iris pallida</name>
    <name type="common">Sweet iris</name>
    <dbReference type="NCBI Taxonomy" id="29817"/>
    <lineage>
        <taxon>Eukaryota</taxon>
        <taxon>Viridiplantae</taxon>
        <taxon>Streptophyta</taxon>
        <taxon>Embryophyta</taxon>
        <taxon>Tracheophyta</taxon>
        <taxon>Spermatophyta</taxon>
        <taxon>Magnoliopsida</taxon>
        <taxon>Liliopsida</taxon>
        <taxon>Asparagales</taxon>
        <taxon>Iridaceae</taxon>
        <taxon>Iridoideae</taxon>
        <taxon>Irideae</taxon>
        <taxon>Iris</taxon>
    </lineage>
</organism>
<keyword evidence="2" id="KW-1185">Reference proteome</keyword>
<reference evidence="1" key="1">
    <citation type="journal article" date="2023" name="GigaByte">
        <title>Genome assembly of the bearded iris, Iris pallida Lam.</title>
        <authorList>
            <person name="Bruccoleri R.E."/>
            <person name="Oakeley E.J."/>
            <person name="Faust A.M.E."/>
            <person name="Altorfer M."/>
            <person name="Dessus-Babus S."/>
            <person name="Burckhardt D."/>
            <person name="Oertli M."/>
            <person name="Naumann U."/>
            <person name="Petersen F."/>
            <person name="Wong J."/>
        </authorList>
    </citation>
    <scope>NUCLEOTIDE SEQUENCE</scope>
    <source>
        <strain evidence="1">GSM-AAB239-AS_SAM_17_03QT</strain>
    </source>
</reference>
<gene>
    <name evidence="1" type="ORF">M6B38_413570</name>
</gene>
<comment type="caution">
    <text evidence="1">The sequence shown here is derived from an EMBL/GenBank/DDBJ whole genome shotgun (WGS) entry which is preliminary data.</text>
</comment>
<dbReference type="EMBL" id="JANAVB010028000">
    <property type="protein sequence ID" value="KAJ6816928.1"/>
    <property type="molecule type" value="Genomic_DNA"/>
</dbReference>
<evidence type="ECO:0000313" key="1">
    <source>
        <dbReference type="EMBL" id="KAJ6816928.1"/>
    </source>
</evidence>
<sequence length="110" mass="12523">MKITNQKKEAHQAIAWRSTLEEWYCSEGRATLEGTTVFSSVAQRSDGGDERCRQMGTTRRCHQLRCSLLGIQGGSVSAQIWRQGLTSQDGDDQDRWLDPFDSGQFRELRI</sequence>
<protein>
    <submittedName>
        <fullName evidence="1">Uncharacterized protein</fullName>
    </submittedName>
</protein>
<reference evidence="1" key="2">
    <citation type="submission" date="2023-04" db="EMBL/GenBank/DDBJ databases">
        <authorList>
            <person name="Bruccoleri R.E."/>
            <person name="Oakeley E.J."/>
            <person name="Faust A.-M."/>
            <person name="Dessus-Babus S."/>
            <person name="Altorfer M."/>
            <person name="Burckhardt D."/>
            <person name="Oertli M."/>
            <person name="Naumann U."/>
            <person name="Petersen F."/>
            <person name="Wong J."/>
        </authorList>
    </citation>
    <scope>NUCLEOTIDE SEQUENCE</scope>
    <source>
        <strain evidence="1">GSM-AAB239-AS_SAM_17_03QT</strain>
        <tissue evidence="1">Leaf</tissue>
    </source>
</reference>
<name>A0AAX6FLE0_IRIPA</name>
<accession>A0AAX6FLE0</accession>
<evidence type="ECO:0000313" key="2">
    <source>
        <dbReference type="Proteomes" id="UP001140949"/>
    </source>
</evidence>
<dbReference type="Proteomes" id="UP001140949">
    <property type="component" value="Unassembled WGS sequence"/>
</dbReference>
<dbReference type="AlphaFoldDB" id="A0AAX6FLE0"/>
<proteinExistence type="predicted"/>